<dbReference type="SUPFAM" id="SSF81901">
    <property type="entry name" value="HCP-like"/>
    <property type="match status" value="1"/>
</dbReference>
<sequence>MDTLPFRVATPVELEQLGPAGLRDKLAGPPQLALPWLGGAAVAGHLDAQMVLGQWFLAGHGDARDPVQAFAWFKHAAHAGHAGAANLAGRCYENGWGTAPDARAAAHWYTLAAERGSDWGMYNLATALVLGRGVVADRRAALRWYQRAAALGHAKSLNILGGFHEDGWEVAQDPARAVAYYRQAAEGGDFRGQFNYARMLALAGREAEAQQWIRRVPQTATGPFIDKMLAFLGDAPQQALQRLYAHASVAAQAATVVQTAQPAPEAAAAAGTQRGIRSRGSPPST</sequence>
<feature type="region of interest" description="Disordered" evidence="1">
    <location>
        <begin position="265"/>
        <end position="285"/>
    </location>
</feature>
<dbReference type="EMBL" id="OFTH01000046">
    <property type="protein sequence ID" value="SOZ72762.1"/>
    <property type="molecule type" value="Genomic_DNA"/>
</dbReference>
<dbReference type="InterPro" id="IPR011990">
    <property type="entry name" value="TPR-like_helical_dom_sf"/>
</dbReference>
<comment type="caution">
    <text evidence="2">The sequence shown here is derived from an EMBL/GenBank/DDBJ whole genome shotgun (WGS) entry which is preliminary data.</text>
</comment>
<dbReference type="InterPro" id="IPR006597">
    <property type="entry name" value="Sel1-like"/>
</dbReference>
<dbReference type="Pfam" id="PF08238">
    <property type="entry name" value="Sel1"/>
    <property type="match status" value="4"/>
</dbReference>
<dbReference type="InterPro" id="IPR050767">
    <property type="entry name" value="Sel1_AlgK"/>
</dbReference>
<dbReference type="Gene3D" id="1.25.40.10">
    <property type="entry name" value="Tetratricopeptide repeat domain"/>
    <property type="match status" value="1"/>
</dbReference>
<dbReference type="RefSeq" id="WP_232344554.1">
    <property type="nucleotide sequence ID" value="NZ_LT992560.1"/>
</dbReference>
<dbReference type="Proteomes" id="UP000256952">
    <property type="component" value="Chromosome CBM2613_b"/>
</dbReference>
<dbReference type="PANTHER" id="PTHR11102:SF160">
    <property type="entry name" value="ERAD-ASSOCIATED E3 UBIQUITIN-PROTEIN LIGASE COMPONENT HRD3"/>
    <property type="match status" value="1"/>
</dbReference>
<dbReference type="AlphaFoldDB" id="A0A375E9R2"/>
<dbReference type="PANTHER" id="PTHR11102">
    <property type="entry name" value="SEL-1-LIKE PROTEIN"/>
    <property type="match status" value="1"/>
</dbReference>
<proteinExistence type="predicted"/>
<organism evidence="2">
    <name type="scientific">Cupriavidus taiwanensis</name>
    <dbReference type="NCBI Taxonomy" id="164546"/>
    <lineage>
        <taxon>Bacteria</taxon>
        <taxon>Pseudomonadati</taxon>
        <taxon>Pseudomonadota</taxon>
        <taxon>Betaproteobacteria</taxon>
        <taxon>Burkholderiales</taxon>
        <taxon>Burkholderiaceae</taxon>
        <taxon>Cupriavidus</taxon>
    </lineage>
</organism>
<accession>A0A375E9R2</accession>
<dbReference type="SMART" id="SM00671">
    <property type="entry name" value="SEL1"/>
    <property type="match status" value="4"/>
</dbReference>
<evidence type="ECO:0000256" key="1">
    <source>
        <dbReference type="SAM" id="MobiDB-lite"/>
    </source>
</evidence>
<name>A0A375E9R2_9BURK</name>
<reference evidence="2" key="1">
    <citation type="submission" date="2018-01" db="EMBL/GenBank/DDBJ databases">
        <authorList>
            <person name="Clerissi C."/>
        </authorList>
    </citation>
    <scope>NUCLEOTIDE SEQUENCE</scope>
    <source>
        <strain evidence="2">Cupriavidus taiwanensis STM 8556</strain>
    </source>
</reference>
<evidence type="ECO:0000313" key="2">
    <source>
        <dbReference type="EMBL" id="SOZ72762.1"/>
    </source>
</evidence>
<gene>
    <name evidence="2" type="ORF">CBM2613_B40021</name>
</gene>
<protein>
    <submittedName>
        <fullName evidence="2">Sel1 domain-containing protein repeat-containing protein</fullName>
    </submittedName>
</protein>